<feature type="compositionally biased region" description="Low complexity" evidence="1">
    <location>
        <begin position="31"/>
        <end position="64"/>
    </location>
</feature>
<sequence>MRTTTTTFGGLLIAGALVLSACSSSEGGTGDSPTPAPSSATSASTSESGGAGASAGPAAQSSDANTSAAPAVEGADKQLVLGQNGDIPTWDPSEMKEGAVIQYAEAVYDPLLRKKADATIEGNLATDFTYNDTLTELTLKLRDGVVFSDGEKFDGEAVKANLEHAQKAAGSAAEAAKSISSVSVTDPSTVVLKLAAPNPGLLSALATYAGFMVSPKALAAGTAATEPIGTGPYVLDAANSQKASSYLFTKNPAYWNSEAFPFGSVVIKPFEDFTARFNALKTGQIQFMYGKNDMVDEAKASGLTVGTVPGEWQGVIMQDRAGTVLPALADVRVRQAINMAFDRQTIVDTYYGGFAQVSEQTFNPASEAWVDALNTKYPYDPAAAKALLAEAGYPNGFELPIGYSTGFMDPLVAIVTQYLGDIGITVKPVPINGFSNGGLDSLLANPVYMLSFSTNIPAWTDVLNKITPTSLWNHFKYEDPKVTQLLTDIPNNAGAKQADLYKELNTYLVDQAWFAPIATIQNIYLWSPQIDVTMQQSQLVPSLRFFKPAS</sequence>
<feature type="signal peptide" evidence="2">
    <location>
        <begin position="1"/>
        <end position="21"/>
    </location>
</feature>
<dbReference type="PIRSF" id="PIRSF002741">
    <property type="entry name" value="MppA"/>
    <property type="match status" value="1"/>
</dbReference>
<reference evidence="4 5" key="1">
    <citation type="submission" date="2018-11" db="EMBL/GenBank/DDBJ databases">
        <authorList>
            <person name="Da X."/>
        </authorList>
    </citation>
    <scope>NUCLEOTIDE SEQUENCE [LARGE SCALE GENOMIC DNA]</scope>
    <source>
        <strain evidence="4 5">S14-144</strain>
    </source>
</reference>
<gene>
    <name evidence="4" type="ORF">EH165_02640</name>
</gene>
<evidence type="ECO:0000256" key="2">
    <source>
        <dbReference type="SAM" id="SignalP"/>
    </source>
</evidence>
<dbReference type="EMBL" id="CP034170">
    <property type="protein sequence ID" value="AZI57218.1"/>
    <property type="molecule type" value="Genomic_DNA"/>
</dbReference>
<protein>
    <submittedName>
        <fullName evidence="4">Peptide ABC transporter substrate-binding protein</fullName>
    </submittedName>
</protein>
<dbReference type="GO" id="GO:0042597">
    <property type="term" value="C:periplasmic space"/>
    <property type="evidence" value="ECO:0007669"/>
    <property type="project" value="UniProtKB-ARBA"/>
</dbReference>
<dbReference type="RefSeq" id="WP_124797903.1">
    <property type="nucleotide sequence ID" value="NZ_CP034170.1"/>
</dbReference>
<dbReference type="InterPro" id="IPR039424">
    <property type="entry name" value="SBP_5"/>
</dbReference>
<accession>A0A3G8ZJ39</accession>
<evidence type="ECO:0000313" key="5">
    <source>
        <dbReference type="Proteomes" id="UP000268084"/>
    </source>
</evidence>
<dbReference type="PANTHER" id="PTHR30290">
    <property type="entry name" value="PERIPLASMIC BINDING COMPONENT OF ABC TRANSPORTER"/>
    <property type="match status" value="1"/>
</dbReference>
<dbReference type="Pfam" id="PF00496">
    <property type="entry name" value="SBP_bac_5"/>
    <property type="match status" value="1"/>
</dbReference>
<dbReference type="GO" id="GO:0043190">
    <property type="term" value="C:ATP-binding cassette (ABC) transporter complex"/>
    <property type="evidence" value="ECO:0007669"/>
    <property type="project" value="InterPro"/>
</dbReference>
<evidence type="ECO:0000313" key="4">
    <source>
        <dbReference type="EMBL" id="AZI57218.1"/>
    </source>
</evidence>
<dbReference type="SUPFAM" id="SSF53850">
    <property type="entry name" value="Periplasmic binding protein-like II"/>
    <property type="match status" value="1"/>
</dbReference>
<dbReference type="OrthoDB" id="9803988at2"/>
<feature type="chain" id="PRO_5038706725" evidence="2">
    <location>
        <begin position="22"/>
        <end position="550"/>
    </location>
</feature>
<dbReference type="InterPro" id="IPR030678">
    <property type="entry name" value="Peptide/Ni-bd"/>
</dbReference>
<dbReference type="Gene3D" id="3.40.190.10">
    <property type="entry name" value="Periplasmic binding protein-like II"/>
    <property type="match status" value="1"/>
</dbReference>
<dbReference type="AlphaFoldDB" id="A0A3G8ZJ39"/>
<name>A0A3G8ZJ39_9ACTN</name>
<dbReference type="PROSITE" id="PS51257">
    <property type="entry name" value="PROKAR_LIPOPROTEIN"/>
    <property type="match status" value="1"/>
</dbReference>
<feature type="region of interest" description="Disordered" evidence="1">
    <location>
        <begin position="23"/>
        <end position="71"/>
    </location>
</feature>
<evidence type="ECO:0000259" key="3">
    <source>
        <dbReference type="Pfam" id="PF00496"/>
    </source>
</evidence>
<dbReference type="PANTHER" id="PTHR30290:SF83">
    <property type="entry name" value="ABC TRANSPORTER SUBSTRATE-BINDING PROTEIN"/>
    <property type="match status" value="1"/>
</dbReference>
<evidence type="ECO:0000256" key="1">
    <source>
        <dbReference type="SAM" id="MobiDB-lite"/>
    </source>
</evidence>
<organism evidence="4 5">
    <name type="scientific">Nakamurella antarctica</name>
    <dbReference type="NCBI Taxonomy" id="1902245"/>
    <lineage>
        <taxon>Bacteria</taxon>
        <taxon>Bacillati</taxon>
        <taxon>Actinomycetota</taxon>
        <taxon>Actinomycetes</taxon>
        <taxon>Nakamurellales</taxon>
        <taxon>Nakamurellaceae</taxon>
        <taxon>Nakamurella</taxon>
    </lineage>
</organism>
<dbReference type="KEGG" id="nak:EH165_02640"/>
<reference evidence="4 5" key="2">
    <citation type="submission" date="2018-12" db="EMBL/GenBank/DDBJ databases">
        <title>Nakamurella antarcticus sp. nov., isolated from Antarctica South Shetland Islands soil.</title>
        <authorList>
            <person name="Peng F."/>
        </authorList>
    </citation>
    <scope>NUCLEOTIDE SEQUENCE [LARGE SCALE GENOMIC DNA]</scope>
    <source>
        <strain evidence="4 5">S14-144</strain>
    </source>
</reference>
<keyword evidence="2" id="KW-0732">Signal</keyword>
<dbReference type="Gene3D" id="3.10.105.10">
    <property type="entry name" value="Dipeptide-binding Protein, Domain 3"/>
    <property type="match status" value="1"/>
</dbReference>
<proteinExistence type="predicted"/>
<dbReference type="GO" id="GO:0015833">
    <property type="term" value="P:peptide transport"/>
    <property type="evidence" value="ECO:0007669"/>
    <property type="project" value="TreeGrafter"/>
</dbReference>
<keyword evidence="5" id="KW-1185">Reference proteome</keyword>
<dbReference type="InterPro" id="IPR000914">
    <property type="entry name" value="SBP_5_dom"/>
</dbReference>
<dbReference type="GO" id="GO:1904680">
    <property type="term" value="F:peptide transmembrane transporter activity"/>
    <property type="evidence" value="ECO:0007669"/>
    <property type="project" value="TreeGrafter"/>
</dbReference>
<feature type="domain" description="Solute-binding protein family 5" evidence="3">
    <location>
        <begin position="120"/>
        <end position="433"/>
    </location>
</feature>
<dbReference type="Proteomes" id="UP000268084">
    <property type="component" value="Chromosome"/>
</dbReference>